<proteinExistence type="inferred from homology"/>
<keyword evidence="5" id="KW-1185">Reference proteome</keyword>
<dbReference type="Proteomes" id="UP000252770">
    <property type="component" value="Unassembled WGS sequence"/>
</dbReference>
<sequence length="249" mass="25970">MPDSQRPLDGQVVVVTGASSGIGRASATLLAERGASVVLAARRVERLEALVASLRDRGRPAIAVPTDVTVAEDLQRLVRTAVTELGAVDALVSNAGVARLGRLDEPDPEGWSAMIDVNLRGLLNALAAVLPVFGRQGHGHVVTTVSTAGLAISPTMGVYAATKNAARTVMEALRAESTDGVVRTTEISPGYVRTELADGMATGFREQVRTGMEEFGLDPAAVARAVAFALEQPRDVEIGSLVIRPTVQG</sequence>
<dbReference type="RefSeq" id="WP_114127540.1">
    <property type="nucleotide sequence ID" value="NZ_QOUI01000010.1"/>
</dbReference>
<feature type="domain" description="Ketoreductase" evidence="3">
    <location>
        <begin position="11"/>
        <end position="194"/>
    </location>
</feature>
<keyword evidence="2" id="KW-0560">Oxidoreductase</keyword>
<dbReference type="Pfam" id="PF00106">
    <property type="entry name" value="adh_short"/>
    <property type="match status" value="1"/>
</dbReference>
<evidence type="ECO:0000313" key="4">
    <source>
        <dbReference type="EMBL" id="RCK68569.1"/>
    </source>
</evidence>
<dbReference type="GO" id="GO:0016616">
    <property type="term" value="F:oxidoreductase activity, acting on the CH-OH group of donors, NAD or NADP as acceptor"/>
    <property type="evidence" value="ECO:0007669"/>
    <property type="project" value="UniProtKB-ARBA"/>
</dbReference>
<dbReference type="CDD" id="cd05233">
    <property type="entry name" value="SDR_c"/>
    <property type="match status" value="1"/>
</dbReference>
<comment type="caution">
    <text evidence="4">The sequence shown here is derived from an EMBL/GenBank/DDBJ whole genome shotgun (WGS) entry which is preliminary data.</text>
</comment>
<evidence type="ECO:0000313" key="5">
    <source>
        <dbReference type="Proteomes" id="UP000252770"/>
    </source>
</evidence>
<dbReference type="FunFam" id="3.40.50.720:FF:000047">
    <property type="entry name" value="NADP-dependent L-serine/L-allo-threonine dehydrogenase"/>
    <property type="match status" value="1"/>
</dbReference>
<dbReference type="InterPro" id="IPR020904">
    <property type="entry name" value="Sc_DH/Rdtase_CS"/>
</dbReference>
<reference evidence="4 5" key="1">
    <citation type="submission" date="2018-07" db="EMBL/GenBank/DDBJ databases">
        <title>Desertimonas flava gen. nov. sp. nov.</title>
        <authorList>
            <person name="Liu S."/>
        </authorList>
    </citation>
    <scope>NUCLEOTIDE SEQUENCE [LARGE SCALE GENOMIC DNA]</scope>
    <source>
        <strain evidence="4 5">16Sb5-5</strain>
    </source>
</reference>
<dbReference type="PRINTS" id="PR00081">
    <property type="entry name" value="GDHRDH"/>
</dbReference>
<evidence type="ECO:0000256" key="1">
    <source>
        <dbReference type="ARBA" id="ARBA00006484"/>
    </source>
</evidence>
<comment type="similarity">
    <text evidence="1">Belongs to the short-chain dehydrogenases/reductases (SDR) family.</text>
</comment>
<dbReference type="PROSITE" id="PS00061">
    <property type="entry name" value="ADH_SHORT"/>
    <property type="match status" value="1"/>
</dbReference>
<evidence type="ECO:0000259" key="3">
    <source>
        <dbReference type="SMART" id="SM00822"/>
    </source>
</evidence>
<gene>
    <name evidence="4" type="ORF">DT076_15150</name>
</gene>
<protein>
    <submittedName>
        <fullName evidence="4">SDR family NAD(P)-dependent oxidoreductase</fullName>
    </submittedName>
</protein>
<dbReference type="InterPro" id="IPR036291">
    <property type="entry name" value="NAD(P)-bd_dom_sf"/>
</dbReference>
<organism evidence="4 5">
    <name type="scientific">Desertihabitans brevis</name>
    <dbReference type="NCBI Taxonomy" id="2268447"/>
    <lineage>
        <taxon>Bacteria</taxon>
        <taxon>Bacillati</taxon>
        <taxon>Actinomycetota</taxon>
        <taxon>Actinomycetes</taxon>
        <taxon>Propionibacteriales</taxon>
        <taxon>Propionibacteriaceae</taxon>
        <taxon>Desertihabitans</taxon>
    </lineage>
</organism>
<name>A0A367YSN9_9ACTN</name>
<accession>A0A367YSN9</accession>
<dbReference type="SUPFAM" id="SSF51735">
    <property type="entry name" value="NAD(P)-binding Rossmann-fold domains"/>
    <property type="match status" value="1"/>
</dbReference>
<dbReference type="PANTHER" id="PTHR43115:SF4">
    <property type="entry name" value="DEHYDROGENASE_REDUCTASE SDR FAMILY MEMBER 11"/>
    <property type="match status" value="1"/>
</dbReference>
<dbReference type="AlphaFoldDB" id="A0A367YSN9"/>
<dbReference type="Gene3D" id="3.40.50.720">
    <property type="entry name" value="NAD(P)-binding Rossmann-like Domain"/>
    <property type="match status" value="1"/>
</dbReference>
<dbReference type="EMBL" id="QOUI01000010">
    <property type="protein sequence ID" value="RCK68569.1"/>
    <property type="molecule type" value="Genomic_DNA"/>
</dbReference>
<dbReference type="InterPro" id="IPR002347">
    <property type="entry name" value="SDR_fam"/>
</dbReference>
<dbReference type="InterPro" id="IPR057326">
    <property type="entry name" value="KR_dom"/>
</dbReference>
<dbReference type="PANTHER" id="PTHR43115">
    <property type="entry name" value="DEHYDROGENASE/REDUCTASE SDR FAMILY MEMBER 11"/>
    <property type="match status" value="1"/>
</dbReference>
<dbReference type="SMART" id="SM00822">
    <property type="entry name" value="PKS_KR"/>
    <property type="match status" value="1"/>
</dbReference>
<evidence type="ECO:0000256" key="2">
    <source>
        <dbReference type="ARBA" id="ARBA00023002"/>
    </source>
</evidence>